<dbReference type="PANTHER" id="PTHR10067">
    <property type="entry name" value="PHOSPHATIDYLSERINE DECARBOXYLASE"/>
    <property type="match status" value="1"/>
</dbReference>
<reference evidence="4 5" key="1">
    <citation type="journal article" date="2010" name="Proc. Natl. Acad. Sci. U.S.A.">
        <title>Insights into evolution of multicellular fungi from the assembled chromosomes of the mushroom Coprinopsis cinerea (Coprinus cinereus).</title>
        <authorList>
            <person name="Stajich J.E."/>
            <person name="Wilke S.K."/>
            <person name="Ahren D."/>
            <person name="Au C.H."/>
            <person name="Birren B.W."/>
            <person name="Borodovsky M."/>
            <person name="Burns C."/>
            <person name="Canback B."/>
            <person name="Casselton L.A."/>
            <person name="Cheng C.K."/>
            <person name="Deng J."/>
            <person name="Dietrich F.S."/>
            <person name="Fargo D.C."/>
            <person name="Farman M.L."/>
            <person name="Gathman A.C."/>
            <person name="Goldberg J."/>
            <person name="Guigo R."/>
            <person name="Hoegger P.J."/>
            <person name="Hooker J.B."/>
            <person name="Huggins A."/>
            <person name="James T.Y."/>
            <person name="Kamada T."/>
            <person name="Kilaru S."/>
            <person name="Kodira C."/>
            <person name="Kues U."/>
            <person name="Kupfer D."/>
            <person name="Kwan H.S."/>
            <person name="Lomsadze A."/>
            <person name="Li W."/>
            <person name="Lilly W.W."/>
            <person name="Ma L.J."/>
            <person name="Mackey A.J."/>
            <person name="Manning G."/>
            <person name="Martin F."/>
            <person name="Muraguchi H."/>
            <person name="Natvig D.O."/>
            <person name="Palmerini H."/>
            <person name="Ramesh M.A."/>
            <person name="Rehmeyer C.J."/>
            <person name="Roe B.A."/>
            <person name="Shenoy N."/>
            <person name="Stanke M."/>
            <person name="Ter-Hovhannisyan V."/>
            <person name="Tunlid A."/>
            <person name="Velagapudi R."/>
            <person name="Vision T.J."/>
            <person name="Zeng Q."/>
            <person name="Zolan M.E."/>
            <person name="Pukkila P.J."/>
        </authorList>
    </citation>
    <scope>NUCLEOTIDE SEQUENCE [LARGE SCALE GENOMIC DNA]</scope>
    <source>
        <strain evidence="5">Okayama-7 / 130 / ATCC MYA-4618 / FGSC 9003</strain>
    </source>
</reference>
<dbReference type="EMBL" id="AACS02000004">
    <property type="protein sequence ID" value="EAU85233.1"/>
    <property type="molecule type" value="Genomic_DNA"/>
</dbReference>
<keyword evidence="1" id="KW-0210">Decarboxylase</keyword>
<evidence type="ECO:0000313" key="4">
    <source>
        <dbReference type="EMBL" id="EAU85233.1"/>
    </source>
</evidence>
<proteinExistence type="predicted"/>
<gene>
    <name evidence="4" type="ORF">CC1G_06249</name>
</gene>
<dbReference type="OrthoDB" id="5973539at2759"/>
<feature type="domain" description="L-tryptophan decarboxylase PsiD-like" evidence="3">
    <location>
        <begin position="46"/>
        <end position="165"/>
    </location>
</feature>
<keyword evidence="5" id="KW-1185">Reference proteome</keyword>
<evidence type="ECO:0000259" key="3">
    <source>
        <dbReference type="Pfam" id="PF12588"/>
    </source>
</evidence>
<dbReference type="RefSeq" id="XP_001836662.1">
    <property type="nucleotide sequence ID" value="XM_001836610.1"/>
</dbReference>
<dbReference type="Pfam" id="PF02666">
    <property type="entry name" value="PS_Dcarbxylase"/>
    <property type="match status" value="1"/>
</dbReference>
<dbReference type="KEGG" id="cci:CC1G_06249"/>
<name>A8NVD4_COPC7</name>
<sequence>MSQYSRRLDARFRKAGWLPASPAVLKEWLLNIIEDTTVRAPRALAPVIQEFKELIENDGEMYMGFNRMFENATGPVKDYSTMLALFNKVIAEAPFYGPIGPPFYMILNEAMNTQGGFSAFLASRLNIQFKKLFDVWAAYLESPDSRSVLNDGPGGWFSPEAISSMTEDFGDLTFPQIFVSDPSAPCWGFMSWDDFFVRQLQPNVRPLELPDNDNVINAACESVFYNLQTNVHERDQFWIKGEPYSLIHMLNDDADAPQFIGGTVFQGFLEVTGYHRWHAPVTGTVKKIVQVPGTYFVQSPALIGEGDNPYLRSLSFITSLTTRMLIFIESDNPAIGLMCFMAIGMTEVSTCEATVAVGQRVSRGDEIGMFHFGGSSHALIFRRDVTIQFDGEFVQPGEAALVKVRSAIGVVGSDPSPLEGKSVKVGGGIEYRPSMTTRISSSGIHPHSPKELGQVAFGAVKSVFGHGKKT</sequence>
<dbReference type="GO" id="GO:0005739">
    <property type="term" value="C:mitochondrion"/>
    <property type="evidence" value="ECO:0007669"/>
    <property type="project" value="TreeGrafter"/>
</dbReference>
<dbReference type="VEuPathDB" id="FungiDB:CC1G_06249"/>
<dbReference type="GO" id="GO:0004609">
    <property type="term" value="F:phosphatidylserine decarboxylase activity"/>
    <property type="evidence" value="ECO:0007669"/>
    <property type="project" value="InterPro"/>
</dbReference>
<dbReference type="eggNOG" id="KOG2419">
    <property type="taxonomic scope" value="Eukaryota"/>
</dbReference>
<dbReference type="GeneID" id="6013210"/>
<protein>
    <submittedName>
        <fullName evidence="4">Phosphatidylserine decarboxylase</fullName>
    </submittedName>
</protein>
<evidence type="ECO:0000256" key="2">
    <source>
        <dbReference type="ARBA" id="ARBA00023239"/>
    </source>
</evidence>
<accession>A8NVD4</accession>
<dbReference type="PANTHER" id="PTHR10067:SF9">
    <property type="entry name" value="PHOSPHATIDYLSERINE DECARBOXYLASE FAMILY PROTEIN (AFU_ORTHOLOGUE AFUA_7G01730)"/>
    <property type="match status" value="1"/>
</dbReference>
<comment type="caution">
    <text evidence="4">The sequence shown here is derived from an EMBL/GenBank/DDBJ whole genome shotgun (WGS) entry which is preliminary data.</text>
</comment>
<dbReference type="Proteomes" id="UP000001861">
    <property type="component" value="Unassembled WGS sequence"/>
</dbReference>
<evidence type="ECO:0000256" key="1">
    <source>
        <dbReference type="ARBA" id="ARBA00022793"/>
    </source>
</evidence>
<dbReference type="STRING" id="240176.A8NVD4"/>
<dbReference type="Pfam" id="PF12588">
    <property type="entry name" value="PSDC"/>
    <property type="match status" value="1"/>
</dbReference>
<dbReference type="AlphaFoldDB" id="A8NVD4"/>
<keyword evidence="2" id="KW-0456">Lyase</keyword>
<dbReference type="GO" id="GO:0006646">
    <property type="term" value="P:phosphatidylethanolamine biosynthetic process"/>
    <property type="evidence" value="ECO:0007669"/>
    <property type="project" value="TreeGrafter"/>
</dbReference>
<dbReference type="OMA" id="YISHIAT"/>
<evidence type="ECO:0000313" key="5">
    <source>
        <dbReference type="Proteomes" id="UP000001861"/>
    </source>
</evidence>
<organism evidence="4 5">
    <name type="scientific">Coprinopsis cinerea (strain Okayama-7 / 130 / ATCC MYA-4618 / FGSC 9003)</name>
    <name type="common">Inky cap fungus</name>
    <name type="synonym">Hormographiella aspergillata</name>
    <dbReference type="NCBI Taxonomy" id="240176"/>
    <lineage>
        <taxon>Eukaryota</taxon>
        <taxon>Fungi</taxon>
        <taxon>Dikarya</taxon>
        <taxon>Basidiomycota</taxon>
        <taxon>Agaricomycotina</taxon>
        <taxon>Agaricomycetes</taxon>
        <taxon>Agaricomycetidae</taxon>
        <taxon>Agaricales</taxon>
        <taxon>Agaricineae</taxon>
        <taxon>Psathyrellaceae</taxon>
        <taxon>Coprinopsis</taxon>
    </lineage>
</organism>
<dbReference type="InParanoid" id="A8NVD4"/>
<dbReference type="InterPro" id="IPR003817">
    <property type="entry name" value="PS_Dcarbxylase"/>
</dbReference>
<dbReference type="InterPro" id="IPR022237">
    <property type="entry name" value="PsiD-like"/>
</dbReference>